<name>A0A9J6FA41_HAELO</name>
<evidence type="ECO:0000313" key="2">
    <source>
        <dbReference type="EMBL" id="KAH9359842.1"/>
    </source>
</evidence>
<feature type="region of interest" description="Disordered" evidence="1">
    <location>
        <begin position="401"/>
        <end position="455"/>
    </location>
</feature>
<proteinExistence type="predicted"/>
<gene>
    <name evidence="2" type="ORF">HPB48_002441</name>
</gene>
<evidence type="ECO:0000313" key="3">
    <source>
        <dbReference type="Proteomes" id="UP000821853"/>
    </source>
</evidence>
<accession>A0A9J6FA41</accession>
<dbReference type="VEuPathDB" id="VectorBase:HLOH_064879"/>
<comment type="caution">
    <text evidence="2">The sequence shown here is derived from an EMBL/GenBank/DDBJ whole genome shotgun (WGS) entry which is preliminary data.</text>
</comment>
<feature type="compositionally biased region" description="Basic residues" evidence="1">
    <location>
        <begin position="255"/>
        <end position="285"/>
    </location>
</feature>
<reference evidence="2 3" key="1">
    <citation type="journal article" date="2020" name="Cell">
        <title>Large-Scale Comparative Analyses of Tick Genomes Elucidate Their Genetic Diversity and Vector Capacities.</title>
        <authorList>
            <consortium name="Tick Genome and Microbiome Consortium (TIGMIC)"/>
            <person name="Jia N."/>
            <person name="Wang J."/>
            <person name="Shi W."/>
            <person name="Du L."/>
            <person name="Sun Y."/>
            <person name="Zhan W."/>
            <person name="Jiang J.F."/>
            <person name="Wang Q."/>
            <person name="Zhang B."/>
            <person name="Ji P."/>
            <person name="Bell-Sakyi L."/>
            <person name="Cui X.M."/>
            <person name="Yuan T.T."/>
            <person name="Jiang B.G."/>
            <person name="Yang W.F."/>
            <person name="Lam T.T."/>
            <person name="Chang Q.C."/>
            <person name="Ding S.J."/>
            <person name="Wang X.J."/>
            <person name="Zhu J.G."/>
            <person name="Ruan X.D."/>
            <person name="Zhao L."/>
            <person name="Wei J.T."/>
            <person name="Ye R.Z."/>
            <person name="Que T.C."/>
            <person name="Du C.H."/>
            <person name="Zhou Y.H."/>
            <person name="Cheng J.X."/>
            <person name="Dai P.F."/>
            <person name="Guo W.B."/>
            <person name="Han X.H."/>
            <person name="Huang E.J."/>
            <person name="Li L.F."/>
            <person name="Wei W."/>
            <person name="Gao Y.C."/>
            <person name="Liu J.Z."/>
            <person name="Shao H.Z."/>
            <person name="Wang X."/>
            <person name="Wang C.C."/>
            <person name="Yang T.C."/>
            <person name="Huo Q.B."/>
            <person name="Li W."/>
            <person name="Chen H.Y."/>
            <person name="Chen S.E."/>
            <person name="Zhou L.G."/>
            <person name="Ni X.B."/>
            <person name="Tian J.H."/>
            <person name="Sheng Y."/>
            <person name="Liu T."/>
            <person name="Pan Y.S."/>
            <person name="Xia L.Y."/>
            <person name="Li J."/>
            <person name="Zhao F."/>
            <person name="Cao W.C."/>
        </authorList>
    </citation>
    <scope>NUCLEOTIDE SEQUENCE [LARGE SCALE GENOMIC DNA]</scope>
    <source>
        <strain evidence="2">HaeL-2018</strain>
    </source>
</reference>
<dbReference type="AlphaFoldDB" id="A0A9J6FA41"/>
<evidence type="ECO:0000256" key="1">
    <source>
        <dbReference type="SAM" id="MobiDB-lite"/>
    </source>
</evidence>
<sequence length="455" mass="49637">MLVILYKNLYATRNRSYASSSTAVELGLTAATASAAVFGTTWTLQQKLVALITEISRTVVELLPAKNLISVRTLRESAAPRLPKLTSLALNDTVVHLRSYEASPENLCRGVIKGVAQNTAAVSLMRDLVQTTPTRILAARMMGATKSPLITFEGISVPRYMIYRCGRYRRYPHRPKAQFCTRCHTLSHREDVCPLPHTTRLRPMCALDITCLTQMSSHDCVAKCRLCKGLHVSTSTDCPIRQQADAFLAQQAKKRIQALRTKHTSGHRSRSRSKVRQRSSSKGRKNLAPAPPPPSKHNGHVQWPKLPPPGQPGTQATSQHTYVSKSTPPGCHQGAPTKLSSSPITESPVYRAALAAPQSTATCRITVPAKAPETVADLFPLLIQAVNALGERLQRVEDAQCRKSGKRLAPHHSSSLDLQPPNLDADSGSAGKHPAHLQSPTAETEDVDISSDEFD</sequence>
<protein>
    <submittedName>
        <fullName evidence="2">Uncharacterized protein</fullName>
    </submittedName>
</protein>
<dbReference type="EMBL" id="JABSTR010000001">
    <property type="protein sequence ID" value="KAH9359842.1"/>
    <property type="molecule type" value="Genomic_DNA"/>
</dbReference>
<dbReference type="Proteomes" id="UP000821853">
    <property type="component" value="Chromosome 1"/>
</dbReference>
<feature type="compositionally biased region" description="Acidic residues" evidence="1">
    <location>
        <begin position="443"/>
        <end position="455"/>
    </location>
</feature>
<feature type="region of interest" description="Disordered" evidence="1">
    <location>
        <begin position="255"/>
        <end position="344"/>
    </location>
</feature>
<feature type="compositionally biased region" description="Polar residues" evidence="1">
    <location>
        <begin position="312"/>
        <end position="327"/>
    </location>
</feature>
<organism evidence="2 3">
    <name type="scientific">Haemaphysalis longicornis</name>
    <name type="common">Bush tick</name>
    <dbReference type="NCBI Taxonomy" id="44386"/>
    <lineage>
        <taxon>Eukaryota</taxon>
        <taxon>Metazoa</taxon>
        <taxon>Ecdysozoa</taxon>
        <taxon>Arthropoda</taxon>
        <taxon>Chelicerata</taxon>
        <taxon>Arachnida</taxon>
        <taxon>Acari</taxon>
        <taxon>Parasitiformes</taxon>
        <taxon>Ixodida</taxon>
        <taxon>Ixodoidea</taxon>
        <taxon>Ixodidae</taxon>
        <taxon>Haemaphysalinae</taxon>
        <taxon>Haemaphysalis</taxon>
    </lineage>
</organism>
<keyword evidence="3" id="KW-1185">Reference proteome</keyword>